<dbReference type="RefSeq" id="WP_136436101.1">
    <property type="nucleotide sequence ID" value="NZ_SSTJ01000025.1"/>
</dbReference>
<keyword evidence="4" id="KW-0812">Transmembrane</keyword>
<keyword evidence="3 6" id="KW-0808">Transferase</keyword>
<organism evidence="6 7">
    <name type="scientific">Adlercreutzia caecimuris</name>
    <dbReference type="NCBI Taxonomy" id="671266"/>
    <lineage>
        <taxon>Bacteria</taxon>
        <taxon>Bacillati</taxon>
        <taxon>Actinomycetota</taxon>
        <taxon>Coriobacteriia</taxon>
        <taxon>Eggerthellales</taxon>
        <taxon>Eggerthellaceae</taxon>
        <taxon>Adlercreutzia</taxon>
    </lineage>
</organism>
<comment type="caution">
    <text evidence="6">The sequence shown here is derived from an EMBL/GenBank/DDBJ whole genome shotgun (WGS) entry which is preliminary data.</text>
</comment>
<dbReference type="GO" id="GO:0016757">
    <property type="term" value="F:glycosyltransferase activity"/>
    <property type="evidence" value="ECO:0007669"/>
    <property type="project" value="UniProtKB-KW"/>
</dbReference>
<sequence>MSQNVKPFSVLISLYAKEDADHFTESMKSIFSQTALPSEIVLVLDGPIGENLEAAVENCRTLSPCEMKIVRIETNQGLGKALAVGVEQCSFELIARMDTDDIARTDRFSLQLEAFDQHPELGICGSHILEFEGTPSHTVARRRVPQYHDEIVAYQKKRDAFNHMTVMFKRQEVLAAGNYRPALLMEDSLLWAHMLQNGSIGYNIDDYLVYARVDAGFIDRRGGWSYFKKYRLGRKAIKETGFIGTCDYYYTLFIQLIVSCMPCVLRRFVFRNLLRG</sequence>
<dbReference type="InterPro" id="IPR029044">
    <property type="entry name" value="Nucleotide-diphossugar_trans"/>
</dbReference>
<evidence type="ECO:0000256" key="1">
    <source>
        <dbReference type="ARBA" id="ARBA00006739"/>
    </source>
</evidence>
<dbReference type="InterPro" id="IPR001173">
    <property type="entry name" value="Glyco_trans_2-like"/>
</dbReference>
<dbReference type="AlphaFoldDB" id="A0A4S4FX92"/>
<evidence type="ECO:0000256" key="3">
    <source>
        <dbReference type="ARBA" id="ARBA00022679"/>
    </source>
</evidence>
<keyword evidence="4" id="KW-1133">Transmembrane helix</keyword>
<dbReference type="Pfam" id="PF00535">
    <property type="entry name" value="Glycos_transf_2"/>
    <property type="match status" value="1"/>
</dbReference>
<dbReference type="Gene3D" id="3.90.550.10">
    <property type="entry name" value="Spore Coat Polysaccharide Biosynthesis Protein SpsA, Chain A"/>
    <property type="match status" value="1"/>
</dbReference>
<evidence type="ECO:0000313" key="6">
    <source>
        <dbReference type="EMBL" id="THG34752.1"/>
    </source>
</evidence>
<evidence type="ECO:0000259" key="5">
    <source>
        <dbReference type="Pfam" id="PF00535"/>
    </source>
</evidence>
<dbReference type="SUPFAM" id="SSF53448">
    <property type="entry name" value="Nucleotide-diphospho-sugar transferases"/>
    <property type="match status" value="1"/>
</dbReference>
<dbReference type="InterPro" id="IPR050834">
    <property type="entry name" value="Glycosyltransf_2"/>
</dbReference>
<dbReference type="PANTHER" id="PTHR43685">
    <property type="entry name" value="GLYCOSYLTRANSFERASE"/>
    <property type="match status" value="1"/>
</dbReference>
<dbReference type="PANTHER" id="PTHR43685:SF5">
    <property type="entry name" value="GLYCOSYLTRANSFERASE EPSE-RELATED"/>
    <property type="match status" value="1"/>
</dbReference>
<dbReference type="Proteomes" id="UP000308978">
    <property type="component" value="Unassembled WGS sequence"/>
</dbReference>
<comment type="similarity">
    <text evidence="1">Belongs to the glycosyltransferase 2 family.</text>
</comment>
<accession>A0A4S4FX92</accession>
<evidence type="ECO:0000256" key="4">
    <source>
        <dbReference type="SAM" id="Phobius"/>
    </source>
</evidence>
<reference evidence="6 7" key="1">
    <citation type="submission" date="2019-04" db="EMBL/GenBank/DDBJ databases">
        <title>Microbes associate with the intestines of laboratory mice.</title>
        <authorList>
            <person name="Navarre W."/>
            <person name="Wong E."/>
            <person name="Huang K.C."/>
            <person name="Tropini C."/>
            <person name="Ng K."/>
            <person name="Yu B."/>
        </authorList>
    </citation>
    <scope>NUCLEOTIDE SEQUENCE [LARGE SCALE GENOMIC DNA]</scope>
    <source>
        <strain evidence="6 7">NM80_B27</strain>
    </source>
</reference>
<name>A0A4S4FX92_9ACTN</name>
<evidence type="ECO:0000256" key="2">
    <source>
        <dbReference type="ARBA" id="ARBA00022676"/>
    </source>
</evidence>
<feature type="transmembrane region" description="Helical" evidence="4">
    <location>
        <begin position="248"/>
        <end position="269"/>
    </location>
</feature>
<feature type="domain" description="Glycosyltransferase 2-like" evidence="5">
    <location>
        <begin position="9"/>
        <end position="169"/>
    </location>
</feature>
<evidence type="ECO:0000313" key="7">
    <source>
        <dbReference type="Proteomes" id="UP000308978"/>
    </source>
</evidence>
<protein>
    <submittedName>
        <fullName evidence="6">Glycosyltransferase</fullName>
    </submittedName>
</protein>
<gene>
    <name evidence="6" type="ORF">E5986_11440</name>
</gene>
<keyword evidence="4" id="KW-0472">Membrane</keyword>
<keyword evidence="2" id="KW-0328">Glycosyltransferase</keyword>
<proteinExistence type="inferred from homology"/>
<dbReference type="EMBL" id="SSTJ01000025">
    <property type="protein sequence ID" value="THG34752.1"/>
    <property type="molecule type" value="Genomic_DNA"/>
</dbReference>